<evidence type="ECO:0000313" key="5">
    <source>
        <dbReference type="EMBL" id="KAH7036464.1"/>
    </source>
</evidence>
<dbReference type="EMBL" id="JAGTJR010000035">
    <property type="protein sequence ID" value="KAH7036464.1"/>
    <property type="molecule type" value="Genomic_DNA"/>
</dbReference>
<dbReference type="PANTHER" id="PTHR10039:SF5">
    <property type="entry name" value="NACHT DOMAIN-CONTAINING PROTEIN"/>
    <property type="match status" value="1"/>
</dbReference>
<dbReference type="SUPFAM" id="SSF52540">
    <property type="entry name" value="P-loop containing nucleoside triphosphate hydrolases"/>
    <property type="match status" value="1"/>
</dbReference>
<evidence type="ECO:0008006" key="7">
    <source>
        <dbReference type="Google" id="ProtNLM"/>
    </source>
</evidence>
<feature type="region of interest" description="Disordered" evidence="2">
    <location>
        <begin position="804"/>
        <end position="827"/>
    </location>
</feature>
<feature type="compositionally biased region" description="Acidic residues" evidence="2">
    <location>
        <begin position="806"/>
        <end position="821"/>
    </location>
</feature>
<dbReference type="Pfam" id="PF24883">
    <property type="entry name" value="NPHP3_N"/>
    <property type="match status" value="1"/>
</dbReference>
<organism evidence="5 6">
    <name type="scientific">Macrophomina phaseolina</name>
    <dbReference type="NCBI Taxonomy" id="35725"/>
    <lineage>
        <taxon>Eukaryota</taxon>
        <taxon>Fungi</taxon>
        <taxon>Dikarya</taxon>
        <taxon>Ascomycota</taxon>
        <taxon>Pezizomycotina</taxon>
        <taxon>Dothideomycetes</taxon>
        <taxon>Dothideomycetes incertae sedis</taxon>
        <taxon>Botryosphaeriales</taxon>
        <taxon>Botryosphaeriaceae</taxon>
        <taxon>Macrophomina</taxon>
    </lineage>
</organism>
<protein>
    <recommendedName>
        <fullName evidence="7">NACHT domain-containing protein</fullName>
    </recommendedName>
</protein>
<name>A0ABQ8FYT6_9PEZI</name>
<dbReference type="Gene3D" id="3.40.50.300">
    <property type="entry name" value="P-loop containing nucleotide triphosphate hydrolases"/>
    <property type="match status" value="1"/>
</dbReference>
<reference evidence="5 6" key="1">
    <citation type="journal article" date="2021" name="Nat. Commun.">
        <title>Genetic determinants of endophytism in the Arabidopsis root mycobiome.</title>
        <authorList>
            <person name="Mesny F."/>
            <person name="Miyauchi S."/>
            <person name="Thiergart T."/>
            <person name="Pickel B."/>
            <person name="Atanasova L."/>
            <person name="Karlsson M."/>
            <person name="Huettel B."/>
            <person name="Barry K.W."/>
            <person name="Haridas S."/>
            <person name="Chen C."/>
            <person name="Bauer D."/>
            <person name="Andreopoulos W."/>
            <person name="Pangilinan J."/>
            <person name="LaButti K."/>
            <person name="Riley R."/>
            <person name="Lipzen A."/>
            <person name="Clum A."/>
            <person name="Drula E."/>
            <person name="Henrissat B."/>
            <person name="Kohler A."/>
            <person name="Grigoriev I.V."/>
            <person name="Martin F.M."/>
            <person name="Hacquard S."/>
        </authorList>
    </citation>
    <scope>NUCLEOTIDE SEQUENCE [LARGE SCALE GENOMIC DNA]</scope>
    <source>
        <strain evidence="5 6">MPI-SDFR-AT-0080</strain>
    </source>
</reference>
<evidence type="ECO:0000256" key="2">
    <source>
        <dbReference type="SAM" id="MobiDB-lite"/>
    </source>
</evidence>
<accession>A0ABQ8FYT6</accession>
<proteinExistence type="predicted"/>
<dbReference type="InterPro" id="IPR056693">
    <property type="entry name" value="DUF7791"/>
</dbReference>
<feature type="region of interest" description="Disordered" evidence="2">
    <location>
        <begin position="671"/>
        <end position="690"/>
    </location>
</feature>
<evidence type="ECO:0000259" key="4">
    <source>
        <dbReference type="Pfam" id="PF25053"/>
    </source>
</evidence>
<dbReference type="Proteomes" id="UP000774617">
    <property type="component" value="Unassembled WGS sequence"/>
</dbReference>
<feature type="domain" description="DUF7791" evidence="4">
    <location>
        <begin position="534"/>
        <end position="673"/>
    </location>
</feature>
<keyword evidence="1" id="KW-0677">Repeat</keyword>
<dbReference type="Pfam" id="PF25053">
    <property type="entry name" value="DUF7791"/>
    <property type="match status" value="1"/>
</dbReference>
<feature type="compositionally biased region" description="Basic and acidic residues" evidence="2">
    <location>
        <begin position="677"/>
        <end position="690"/>
    </location>
</feature>
<dbReference type="InterPro" id="IPR056884">
    <property type="entry name" value="NPHP3-like_N"/>
</dbReference>
<evidence type="ECO:0000259" key="3">
    <source>
        <dbReference type="Pfam" id="PF24883"/>
    </source>
</evidence>
<evidence type="ECO:0000313" key="6">
    <source>
        <dbReference type="Proteomes" id="UP000774617"/>
    </source>
</evidence>
<dbReference type="InterPro" id="IPR027417">
    <property type="entry name" value="P-loop_NTPase"/>
</dbReference>
<gene>
    <name evidence="5" type="ORF">B0J12DRAFT_744369</name>
</gene>
<sequence>MESSTPLGMAAAAVQFADFSAALLSTDSRIRRSKSGELQRESEETLTIAEELLNYGREIDEARSGSGPGQLASETEKQIRIVCDECGAAAEELVHAVRKLRGRRMCRKEKFESFREALGTIWSPEEIGQLQNSLGDWRSRLVVLTISALRGLQARLGCQVPLLQSVTVQNSKNGQRFLDCLEKNAVYYSDIQEAIRRNPRSAVDAFELASSEEFEASILLTLWFHGIDSQEDEIHQPCANTLHWIFQEPLPEQSRWSGFSDWLGKEAEKQVYWITGKAGAGKSTLMKYICSHENTVQLSRGWARNERLVRAQCFVGSREMSKQVSKKRLLRTLLYKSLAQDHRLVARTFPIEWEMFTLLSIRPDSYMTELDLQQALERMIRYNLDTRFIFFVDGLDELGEYPKTTVVFFQKLALNSNIKICLSSQPRFDFKGAYGSEPGLRLEDLNRPDIVQFVQAGLEESPDFTYLRSMSPKQAQELVEKTADKAAGVFLWARIVVGMLHRGLQDGERLSDLLRRLGSVPSGLESLFEYILSSIDPERLEHTSQIFQVIRAARAPIDLLCLSFADEDDPALPYEHPIEPLSQNQEAARCEQIRRRLHSHCKGLVVVSPPDSTTSIRATATAGHLHRAVRDFLYRPDIWTRLTSSHLTDRDSPFNPHLSLAHASLLRLKTAPGPSLSDEKHSYNPIHDDTPNSPLLRAIRHISALAAHEDPKEPTLTTPLWDALAHTTATLVQRSGPCDDGGCWCRGAADHPDGPFMALAVRLRLLPYVEYRLGRTWLRVQEQRVEGGAAPLLHFAVASSAVGMGGEEEDGDDDDDDDDEGERGADMEDDRARLIGLLLDWGADPNFRAGLERSPWEEVVVGGGAEEYGMEVWEEMLRYGADRQAIGSVQGTGQLAGTEVRKKRRWMRRVWRREDGRVRWKSKG</sequence>
<dbReference type="PANTHER" id="PTHR10039">
    <property type="entry name" value="AMELOGENIN"/>
    <property type="match status" value="1"/>
</dbReference>
<comment type="caution">
    <text evidence="5">The sequence shown here is derived from an EMBL/GenBank/DDBJ whole genome shotgun (WGS) entry which is preliminary data.</text>
</comment>
<evidence type="ECO:0000256" key="1">
    <source>
        <dbReference type="ARBA" id="ARBA00022737"/>
    </source>
</evidence>
<feature type="domain" description="Nephrocystin 3-like N-terminal" evidence="3">
    <location>
        <begin position="257"/>
        <end position="424"/>
    </location>
</feature>
<keyword evidence="6" id="KW-1185">Reference proteome</keyword>